<keyword evidence="1" id="KW-0732">Signal</keyword>
<gene>
    <name evidence="2" type="ORF">AOQ84DRAFT_385576</name>
</gene>
<name>A0A8E2FA74_9PEZI</name>
<protein>
    <submittedName>
        <fullName evidence="2">Uncharacterized protein</fullName>
    </submittedName>
</protein>
<evidence type="ECO:0000256" key="1">
    <source>
        <dbReference type="SAM" id="SignalP"/>
    </source>
</evidence>
<evidence type="ECO:0000313" key="3">
    <source>
        <dbReference type="Proteomes" id="UP000250140"/>
    </source>
</evidence>
<reference evidence="2 3" key="1">
    <citation type="journal article" date="2016" name="Nat. Commun.">
        <title>Ectomycorrhizal ecology is imprinted in the genome of the dominant symbiotic fungus Cenococcum geophilum.</title>
        <authorList>
            <consortium name="DOE Joint Genome Institute"/>
            <person name="Peter M."/>
            <person name="Kohler A."/>
            <person name="Ohm R.A."/>
            <person name="Kuo A."/>
            <person name="Krutzmann J."/>
            <person name="Morin E."/>
            <person name="Arend M."/>
            <person name="Barry K.W."/>
            <person name="Binder M."/>
            <person name="Choi C."/>
            <person name="Clum A."/>
            <person name="Copeland A."/>
            <person name="Grisel N."/>
            <person name="Haridas S."/>
            <person name="Kipfer T."/>
            <person name="LaButti K."/>
            <person name="Lindquist E."/>
            <person name="Lipzen A."/>
            <person name="Maire R."/>
            <person name="Meier B."/>
            <person name="Mihaltcheva S."/>
            <person name="Molinier V."/>
            <person name="Murat C."/>
            <person name="Poggeler S."/>
            <person name="Quandt C.A."/>
            <person name="Sperisen C."/>
            <person name="Tritt A."/>
            <person name="Tisserant E."/>
            <person name="Crous P.W."/>
            <person name="Henrissat B."/>
            <person name="Nehls U."/>
            <person name="Egli S."/>
            <person name="Spatafora J.W."/>
            <person name="Grigoriev I.V."/>
            <person name="Martin F.M."/>
        </authorList>
    </citation>
    <scope>NUCLEOTIDE SEQUENCE [LARGE SCALE GENOMIC DNA]</scope>
    <source>
        <strain evidence="2 3">CBS 207.34</strain>
    </source>
</reference>
<sequence>MLLRFSLLFMPALVISSVHRARQYNSERRQDLTTVCGLNPVDCGNGWCCFEGQNCMKSSTADTLCVDIILTDVGGGPMTFYAVPFSSFLSDMSSIDSALTSLGITASTFPTTLTGTITALPTYSDTDTSVIIPTWTGWPATTSIVSSTPRGPAATVMPANTAIMLVPAVAAVAFGVAVA</sequence>
<feature type="signal peptide" evidence="1">
    <location>
        <begin position="1"/>
        <end position="16"/>
    </location>
</feature>
<dbReference type="AlphaFoldDB" id="A0A8E2FA74"/>
<keyword evidence="3" id="KW-1185">Reference proteome</keyword>
<dbReference type="OrthoDB" id="3796575at2759"/>
<organism evidence="2 3">
    <name type="scientific">Glonium stellatum</name>
    <dbReference type="NCBI Taxonomy" id="574774"/>
    <lineage>
        <taxon>Eukaryota</taxon>
        <taxon>Fungi</taxon>
        <taxon>Dikarya</taxon>
        <taxon>Ascomycota</taxon>
        <taxon>Pezizomycotina</taxon>
        <taxon>Dothideomycetes</taxon>
        <taxon>Pleosporomycetidae</taxon>
        <taxon>Gloniales</taxon>
        <taxon>Gloniaceae</taxon>
        <taxon>Glonium</taxon>
    </lineage>
</organism>
<dbReference type="Proteomes" id="UP000250140">
    <property type="component" value="Unassembled WGS sequence"/>
</dbReference>
<feature type="chain" id="PRO_5034617975" evidence="1">
    <location>
        <begin position="17"/>
        <end position="179"/>
    </location>
</feature>
<accession>A0A8E2FA74</accession>
<evidence type="ECO:0000313" key="2">
    <source>
        <dbReference type="EMBL" id="OCL13193.1"/>
    </source>
</evidence>
<proteinExistence type="predicted"/>
<dbReference type="EMBL" id="KV748769">
    <property type="protein sequence ID" value="OCL13193.1"/>
    <property type="molecule type" value="Genomic_DNA"/>
</dbReference>